<reference evidence="2 3" key="1">
    <citation type="submission" date="2020-04" db="EMBL/GenBank/DDBJ databases">
        <title>MicrobeNet Type strains.</title>
        <authorList>
            <person name="Nicholson A.C."/>
        </authorList>
    </citation>
    <scope>NUCLEOTIDE SEQUENCE [LARGE SCALE GENOMIC DNA]</scope>
    <source>
        <strain evidence="2 3">JCM 3332</strain>
    </source>
</reference>
<feature type="transmembrane region" description="Helical" evidence="1">
    <location>
        <begin position="72"/>
        <end position="93"/>
    </location>
</feature>
<dbReference type="RefSeq" id="WP_157116237.1">
    <property type="nucleotide sequence ID" value="NZ_JAAXOT010000003.1"/>
</dbReference>
<proteinExistence type="predicted"/>
<sequence>MSFNPCPGPAQLRGCVVGVATGALAVAAHGAAGGGYPTSAGTALLLLTTLVTGWVSGSVVTGARGRLANRAVAPGLGIFVPLVSGQFIGHWALAGLTGHHTGTGSAVGESSTGGPLSAAMFATHLLAVLLCTLMITAAERLYRAASAALRVLLAPVHRFPPAPRVCIAAIVATPRNHAPNGASGPRAPPRRVLGDVPTSFGEKVFRPCPTGFPHLFAAV</sequence>
<evidence type="ECO:0000256" key="1">
    <source>
        <dbReference type="SAM" id="Phobius"/>
    </source>
</evidence>
<name>A0A846YBP7_9NOCA</name>
<dbReference type="EMBL" id="JAAXOT010000003">
    <property type="protein sequence ID" value="NKY56277.1"/>
    <property type="molecule type" value="Genomic_DNA"/>
</dbReference>
<comment type="caution">
    <text evidence="2">The sequence shown here is derived from an EMBL/GenBank/DDBJ whole genome shotgun (WGS) entry which is preliminary data.</text>
</comment>
<dbReference type="AlphaFoldDB" id="A0A846YBP7"/>
<evidence type="ECO:0000313" key="3">
    <source>
        <dbReference type="Proteomes" id="UP000570678"/>
    </source>
</evidence>
<feature type="transmembrane region" description="Helical" evidence="1">
    <location>
        <begin position="40"/>
        <end position="60"/>
    </location>
</feature>
<accession>A0A846YBP7</accession>
<keyword evidence="1" id="KW-1133">Transmembrane helix</keyword>
<evidence type="ECO:0000313" key="2">
    <source>
        <dbReference type="EMBL" id="NKY56277.1"/>
    </source>
</evidence>
<dbReference type="Proteomes" id="UP000570678">
    <property type="component" value="Unassembled WGS sequence"/>
</dbReference>
<organism evidence="2 3">
    <name type="scientific">Nocardia flavorosea</name>
    <dbReference type="NCBI Taxonomy" id="53429"/>
    <lineage>
        <taxon>Bacteria</taxon>
        <taxon>Bacillati</taxon>
        <taxon>Actinomycetota</taxon>
        <taxon>Actinomycetes</taxon>
        <taxon>Mycobacteriales</taxon>
        <taxon>Nocardiaceae</taxon>
        <taxon>Nocardia</taxon>
    </lineage>
</organism>
<feature type="transmembrane region" description="Helical" evidence="1">
    <location>
        <begin position="113"/>
        <end position="135"/>
    </location>
</feature>
<keyword evidence="1" id="KW-0812">Transmembrane</keyword>
<protein>
    <submittedName>
        <fullName evidence="2">Uncharacterized protein</fullName>
    </submittedName>
</protein>
<keyword evidence="3" id="KW-1185">Reference proteome</keyword>
<gene>
    <name evidence="2" type="ORF">HGA15_08930</name>
</gene>
<keyword evidence="1" id="KW-0472">Membrane</keyword>